<comment type="caution">
    <text evidence="2">The sequence shown here is derived from an EMBL/GenBank/DDBJ whole genome shotgun (WGS) entry which is preliminary data.</text>
</comment>
<keyword evidence="3" id="KW-1185">Reference proteome</keyword>
<dbReference type="AlphaFoldDB" id="A0A835YT72"/>
<organism evidence="2 3">
    <name type="scientific">Tribonema minus</name>
    <dbReference type="NCBI Taxonomy" id="303371"/>
    <lineage>
        <taxon>Eukaryota</taxon>
        <taxon>Sar</taxon>
        <taxon>Stramenopiles</taxon>
        <taxon>Ochrophyta</taxon>
        <taxon>PX clade</taxon>
        <taxon>Xanthophyceae</taxon>
        <taxon>Tribonematales</taxon>
        <taxon>Tribonemataceae</taxon>
        <taxon>Tribonema</taxon>
    </lineage>
</organism>
<accession>A0A835YT72</accession>
<sequence length="321" mass="37154">MVHRVHREHRVQMVARDLRGLKGLMGHRDLRALVGWMELKVSPGILVLRDPVDLRDPRNPVDLRDPRDSVDLRDPRDPVEMMVARDLRDPRGHRDPVEMMAHQGETEDMEGMVMMARRDEMVDMGMMVLPENVVPLVEVSLVHLGGRVIQAETEWMPRCPHHLTHLLHPCHLHLHLYRPHRPQQSPLLPHQSLSLQHHLCLLLRRPPLATLWKLTVPYQRALPASIQQLISVRQLGAPPPRGVARQRAEDRRDRAYEARHVVDQREARATATQERQTAARQEQVNLRRNPAPYPPNQPNFFNGTTTHVPPLVFKPLIHDDQ</sequence>
<feature type="region of interest" description="Disordered" evidence="1">
    <location>
        <begin position="265"/>
        <end position="294"/>
    </location>
</feature>
<dbReference type="OrthoDB" id="3053238at2759"/>
<gene>
    <name evidence="2" type="ORF">JKP88DRAFT_282673</name>
</gene>
<proteinExistence type="predicted"/>
<dbReference type="Proteomes" id="UP000664859">
    <property type="component" value="Unassembled WGS sequence"/>
</dbReference>
<evidence type="ECO:0000256" key="1">
    <source>
        <dbReference type="SAM" id="MobiDB-lite"/>
    </source>
</evidence>
<reference evidence="2" key="1">
    <citation type="submission" date="2021-02" db="EMBL/GenBank/DDBJ databases">
        <title>First Annotated Genome of the Yellow-green Alga Tribonema minus.</title>
        <authorList>
            <person name="Mahan K.M."/>
        </authorList>
    </citation>
    <scope>NUCLEOTIDE SEQUENCE</scope>
    <source>
        <strain evidence="2">UTEX B ZZ1240</strain>
    </source>
</reference>
<feature type="compositionally biased region" description="Low complexity" evidence="1">
    <location>
        <begin position="269"/>
        <end position="283"/>
    </location>
</feature>
<evidence type="ECO:0000313" key="2">
    <source>
        <dbReference type="EMBL" id="KAG5176659.1"/>
    </source>
</evidence>
<dbReference type="EMBL" id="JAFCMP010000535">
    <property type="protein sequence ID" value="KAG5176659.1"/>
    <property type="molecule type" value="Genomic_DNA"/>
</dbReference>
<feature type="region of interest" description="Disordered" evidence="1">
    <location>
        <begin position="56"/>
        <end position="75"/>
    </location>
</feature>
<protein>
    <submittedName>
        <fullName evidence="2">Uncharacterized protein</fullName>
    </submittedName>
</protein>
<evidence type="ECO:0000313" key="3">
    <source>
        <dbReference type="Proteomes" id="UP000664859"/>
    </source>
</evidence>
<name>A0A835YT72_9STRA</name>